<dbReference type="InterPro" id="IPR001478">
    <property type="entry name" value="PDZ"/>
</dbReference>
<reference evidence="11" key="1">
    <citation type="submission" date="2025-08" db="UniProtKB">
        <authorList>
            <consortium name="Ensembl"/>
        </authorList>
    </citation>
    <scope>IDENTIFICATION</scope>
</reference>
<evidence type="ECO:0000256" key="4">
    <source>
        <dbReference type="ARBA" id="ARBA00022737"/>
    </source>
</evidence>
<evidence type="ECO:0000256" key="2">
    <source>
        <dbReference type="ARBA" id="ARBA00007014"/>
    </source>
</evidence>
<dbReference type="FunFam" id="2.30.42.10:FF:000001">
    <property type="entry name" value="Disks large homolog 1 isoform 2"/>
    <property type="match status" value="1"/>
</dbReference>
<dbReference type="FunFam" id="2.30.30.40:FF:000008">
    <property type="entry name" value="Disks large homolog 1 isoform 2"/>
    <property type="match status" value="1"/>
</dbReference>
<dbReference type="PANTHER" id="PTHR23119:SF6">
    <property type="entry name" value="DISKS LARGE HOMOLOG 2"/>
    <property type="match status" value="1"/>
</dbReference>
<proteinExistence type="inferred from homology"/>
<organism evidence="11 12">
    <name type="scientific">Cyprinus carpio</name>
    <name type="common">Common carp</name>
    <dbReference type="NCBI Taxonomy" id="7962"/>
    <lineage>
        <taxon>Eukaryota</taxon>
        <taxon>Metazoa</taxon>
        <taxon>Chordata</taxon>
        <taxon>Craniata</taxon>
        <taxon>Vertebrata</taxon>
        <taxon>Euteleostomi</taxon>
        <taxon>Actinopterygii</taxon>
        <taxon>Neopterygii</taxon>
        <taxon>Teleostei</taxon>
        <taxon>Ostariophysi</taxon>
        <taxon>Cypriniformes</taxon>
        <taxon>Cyprinidae</taxon>
        <taxon>Cyprininae</taxon>
        <taxon>Cyprinus</taxon>
    </lineage>
</organism>
<dbReference type="PROSITE" id="PS00856">
    <property type="entry name" value="GUANYLATE_KINASE_1"/>
    <property type="match status" value="1"/>
</dbReference>
<feature type="region of interest" description="Disordered" evidence="7">
    <location>
        <begin position="32"/>
        <end position="59"/>
    </location>
</feature>
<evidence type="ECO:0000259" key="8">
    <source>
        <dbReference type="PROSITE" id="PS50002"/>
    </source>
</evidence>
<evidence type="ECO:0000259" key="10">
    <source>
        <dbReference type="PROSITE" id="PS50106"/>
    </source>
</evidence>
<feature type="domain" description="Guanylate kinase-like" evidence="9">
    <location>
        <begin position="648"/>
        <end position="823"/>
    </location>
</feature>
<evidence type="ECO:0000256" key="7">
    <source>
        <dbReference type="SAM" id="MobiDB-lite"/>
    </source>
</evidence>
<dbReference type="FunFam" id="2.30.42.10:FF:000002">
    <property type="entry name" value="Disks large homolog 4 isoform 2"/>
    <property type="match status" value="1"/>
</dbReference>
<dbReference type="SUPFAM" id="SSF50156">
    <property type="entry name" value="PDZ domain-like"/>
    <property type="match status" value="3"/>
</dbReference>
<dbReference type="InterPro" id="IPR050614">
    <property type="entry name" value="Synaptic_Scaffolding_LAP-MAGUK"/>
</dbReference>
<comment type="similarity">
    <text evidence="2">Belongs to the MAGUK family.</text>
</comment>
<evidence type="ECO:0000256" key="5">
    <source>
        <dbReference type="ARBA" id="ARBA00023136"/>
    </source>
</evidence>
<evidence type="ECO:0000256" key="6">
    <source>
        <dbReference type="PROSITE-ProRule" id="PRU00192"/>
    </source>
</evidence>
<feature type="domain" description="PDZ" evidence="10">
    <location>
        <begin position="374"/>
        <end position="455"/>
    </location>
</feature>
<dbReference type="SMART" id="SM00326">
    <property type="entry name" value="SH3"/>
    <property type="match status" value="1"/>
</dbReference>
<dbReference type="CDD" id="cd06723">
    <property type="entry name" value="PDZ1_Dlg1-2-4-like"/>
    <property type="match status" value="1"/>
</dbReference>
<dbReference type="SMART" id="SM00072">
    <property type="entry name" value="GuKc"/>
    <property type="match status" value="1"/>
</dbReference>
<dbReference type="GO" id="GO:0019901">
    <property type="term" value="F:protein kinase binding"/>
    <property type="evidence" value="ECO:0007669"/>
    <property type="project" value="TreeGrafter"/>
</dbReference>
<dbReference type="GO" id="GO:0098839">
    <property type="term" value="C:postsynaptic density membrane"/>
    <property type="evidence" value="ECO:0007669"/>
    <property type="project" value="TreeGrafter"/>
</dbReference>
<dbReference type="InterPro" id="IPR008144">
    <property type="entry name" value="Guanylate_kin-like_dom"/>
</dbReference>
<dbReference type="Gene3D" id="2.30.42.10">
    <property type="match status" value="3"/>
</dbReference>
<evidence type="ECO:0000259" key="9">
    <source>
        <dbReference type="PROSITE" id="PS50052"/>
    </source>
</evidence>
<dbReference type="Gene3D" id="2.30.30.40">
    <property type="entry name" value="SH3 Domains"/>
    <property type="match status" value="2"/>
</dbReference>
<dbReference type="CDD" id="cd12032">
    <property type="entry name" value="SH3_DLG2"/>
    <property type="match status" value="1"/>
</dbReference>
<dbReference type="InterPro" id="IPR027417">
    <property type="entry name" value="P-loop_NTPase"/>
</dbReference>
<dbReference type="GO" id="GO:0045197">
    <property type="term" value="P:establishment or maintenance of epithelial cell apical/basal polarity"/>
    <property type="evidence" value="ECO:0007669"/>
    <property type="project" value="TreeGrafter"/>
</dbReference>
<keyword evidence="5" id="KW-0472">Membrane</keyword>
<dbReference type="FunFam" id="2.30.30.40:FF:000027">
    <property type="entry name" value="Disks large homolog 3 isoform 1"/>
    <property type="match status" value="1"/>
</dbReference>
<keyword evidence="4" id="KW-0677">Repeat</keyword>
<dbReference type="InterPro" id="IPR036028">
    <property type="entry name" value="SH3-like_dom_sf"/>
</dbReference>
<dbReference type="Gene3D" id="3.40.50.300">
    <property type="entry name" value="P-loop containing nucleotide triphosphate hydrolases"/>
    <property type="match status" value="1"/>
</dbReference>
<dbReference type="InterPro" id="IPR035759">
    <property type="entry name" value="DLG2_SH3"/>
</dbReference>
<dbReference type="SUPFAM" id="SSF52540">
    <property type="entry name" value="P-loop containing nucleoside triphosphate hydrolases"/>
    <property type="match status" value="1"/>
</dbReference>
<dbReference type="SMART" id="SM01277">
    <property type="entry name" value="MAGUK_N_PEST"/>
    <property type="match status" value="1"/>
</dbReference>
<dbReference type="InterPro" id="IPR001452">
    <property type="entry name" value="SH3_domain"/>
</dbReference>
<feature type="domain" description="PDZ" evidence="10">
    <location>
        <begin position="125"/>
        <end position="212"/>
    </location>
</feature>
<dbReference type="FunFam" id="2.30.42.10:FF:000091">
    <property type="entry name" value="disks large homolog 1 isoform X8"/>
    <property type="match status" value="1"/>
</dbReference>
<dbReference type="PANTHER" id="PTHR23119">
    <property type="entry name" value="DISCS LARGE"/>
    <property type="match status" value="1"/>
</dbReference>
<dbReference type="CDD" id="cd06795">
    <property type="entry name" value="PDZ3_Dlg1-2-4-like"/>
    <property type="match status" value="1"/>
</dbReference>
<dbReference type="PIRSF" id="PIRSF001741">
    <property type="entry name" value="MAGUK_DLGH"/>
    <property type="match status" value="1"/>
</dbReference>
<dbReference type="InterPro" id="IPR020590">
    <property type="entry name" value="Guanylate_kinase_CS"/>
</dbReference>
<dbReference type="SUPFAM" id="SSF50044">
    <property type="entry name" value="SH3-domain"/>
    <property type="match status" value="1"/>
</dbReference>
<keyword evidence="3 6" id="KW-0728">SH3 domain</keyword>
<comment type="subcellular location">
    <subcellularLocation>
        <location evidence="1">Membrane</location>
    </subcellularLocation>
</comment>
<dbReference type="GO" id="GO:0016323">
    <property type="term" value="C:basolateral plasma membrane"/>
    <property type="evidence" value="ECO:0007669"/>
    <property type="project" value="TreeGrafter"/>
</dbReference>
<dbReference type="InterPro" id="IPR019583">
    <property type="entry name" value="DLG1-4_PDZ_assoc"/>
</dbReference>
<dbReference type="CDD" id="cd00071">
    <property type="entry name" value="GMPK"/>
    <property type="match status" value="1"/>
</dbReference>
<protein>
    <submittedName>
        <fullName evidence="11">Discs, large homolog 2 (Drosophila)</fullName>
    </submittedName>
</protein>
<evidence type="ECO:0000256" key="1">
    <source>
        <dbReference type="ARBA" id="ARBA00004370"/>
    </source>
</evidence>
<evidence type="ECO:0000256" key="3">
    <source>
        <dbReference type="ARBA" id="ARBA00022443"/>
    </source>
</evidence>
<feature type="domain" description="SH3" evidence="8">
    <location>
        <begin position="504"/>
        <end position="574"/>
    </location>
</feature>
<dbReference type="FunFam" id="3.30.63.10:FF:000001">
    <property type="entry name" value="Disks large homolog 1 isoform 2"/>
    <property type="match status" value="1"/>
</dbReference>
<dbReference type="PROSITE" id="PS50002">
    <property type="entry name" value="SH3"/>
    <property type="match status" value="1"/>
</dbReference>
<dbReference type="GO" id="GO:0043005">
    <property type="term" value="C:neuron projection"/>
    <property type="evidence" value="ECO:0007669"/>
    <property type="project" value="InterPro"/>
</dbReference>
<dbReference type="Pfam" id="PF10608">
    <property type="entry name" value="MAGUK_N_PEST"/>
    <property type="match status" value="1"/>
</dbReference>
<dbReference type="InterPro" id="IPR019590">
    <property type="entry name" value="DLG1_PEST_dom"/>
</dbReference>
<dbReference type="CDD" id="cd06724">
    <property type="entry name" value="PDZ2_Dlg1-2-4-like"/>
    <property type="match status" value="1"/>
</dbReference>
<dbReference type="GO" id="GO:0097120">
    <property type="term" value="P:receptor localization to synapse"/>
    <property type="evidence" value="ECO:0007669"/>
    <property type="project" value="TreeGrafter"/>
</dbReference>
<dbReference type="PROSITE" id="PS50052">
    <property type="entry name" value="GUANYLATE_KINASE_2"/>
    <property type="match status" value="1"/>
</dbReference>
<evidence type="ECO:0000313" key="12">
    <source>
        <dbReference type="Proteomes" id="UP000694700"/>
    </source>
</evidence>
<dbReference type="GO" id="GO:0098609">
    <property type="term" value="P:cell-cell adhesion"/>
    <property type="evidence" value="ECO:0007669"/>
    <property type="project" value="TreeGrafter"/>
</dbReference>
<dbReference type="GO" id="GO:0007268">
    <property type="term" value="P:chemical synaptic transmission"/>
    <property type="evidence" value="ECO:0007669"/>
    <property type="project" value="InterPro"/>
</dbReference>
<dbReference type="InterPro" id="IPR016313">
    <property type="entry name" value="DLG1-like"/>
</dbReference>
<dbReference type="InterPro" id="IPR008145">
    <property type="entry name" value="GK/Ca_channel_bsu"/>
</dbReference>
<dbReference type="GO" id="GO:0035255">
    <property type="term" value="F:ionotropic glutamate receptor binding"/>
    <property type="evidence" value="ECO:0007669"/>
    <property type="project" value="TreeGrafter"/>
</dbReference>
<dbReference type="GO" id="GO:0031594">
    <property type="term" value="C:neuromuscular junction"/>
    <property type="evidence" value="ECO:0007669"/>
    <property type="project" value="InterPro"/>
</dbReference>
<dbReference type="Proteomes" id="UP000694700">
    <property type="component" value="Unplaced"/>
</dbReference>
<evidence type="ECO:0000313" key="11">
    <source>
        <dbReference type="Ensembl" id="ENSCCRP00015066328.1"/>
    </source>
</evidence>
<dbReference type="Pfam" id="PF10600">
    <property type="entry name" value="PDZ_assoc"/>
    <property type="match status" value="1"/>
</dbReference>
<dbReference type="Pfam" id="PF00625">
    <property type="entry name" value="Guanylate_kin"/>
    <property type="match status" value="1"/>
</dbReference>
<dbReference type="Ensembl" id="ENSCCRT00015068500.1">
    <property type="protein sequence ID" value="ENSCCRP00015066328.1"/>
    <property type="gene ID" value="ENSCCRG00015026436.1"/>
</dbReference>
<dbReference type="InterPro" id="IPR036034">
    <property type="entry name" value="PDZ_sf"/>
</dbReference>
<dbReference type="Gene3D" id="3.30.63.10">
    <property type="entry name" value="Guanylate Kinase phosphate binding domain"/>
    <property type="match status" value="1"/>
</dbReference>
<dbReference type="Pfam" id="PF00018">
    <property type="entry name" value="SH3_1"/>
    <property type="match status" value="1"/>
</dbReference>
<dbReference type="GO" id="GO:0099072">
    <property type="term" value="P:regulation of postsynaptic membrane neurotransmitter receptor levels"/>
    <property type="evidence" value="ECO:0007669"/>
    <property type="project" value="TreeGrafter"/>
</dbReference>
<name>A0A8C1WHG2_CYPCA</name>
<dbReference type="PROSITE" id="PS50106">
    <property type="entry name" value="PDZ"/>
    <property type="match status" value="3"/>
</dbReference>
<sequence length="838" mass="93685">MYQTLERVFSSERVCFCPQLREECHMELTVEEPAAGSTNTEYRYQDDDSPPPEHGFPRLTNEVRAPELVHVSEKNLSEIENVHGYVSHSHISPLKASPAPIIVNTDTLESVPYVNGTEIEYEFEEITLERGNSGLGFSIAGGTDNPHIGDDPGIFITKIIPGGAAAEDGRLRVNDCILRVNDADVSEVSHSKAVEALKAAGSIVRLYVRRRRPMLETITEIKLIKGPKGLGFSIAGGVGNQHIPGDNSIYVTKIIDGGAAQKDGRLQVGDRLLMVNNYTLEEVTHEEAVAILKNTSDVVYLKVGKPTSVYLSDPYGPPDITHSFSPAMENHISSPGNNGTLEYKSSLPPISPSRYSPLPKHLLGEEDINREPRKIVLHKGSTGLGFNIVGGEDGEGIFVSFILAGGPADLSGELRRGDQILSVNGIDLRGATHEQAAAALKGAGQTVTIIAQYRPEELALCSPRRATPPTAEYGRFEAKIHDLREQMMNHSMSSGSGSLRTNQKRSLYVRALFDYERAKDSGLPSQGLSFRYGDILHVINASDDEWWQARRVTPEGDSEEMGVIPSKRRVERKERARLKTVKFNAKPGSLDSKGSFSEKRRKNFIFSRKFPFYKNKDADEQDGSDSERSQEELILSYEPVIRQEINYARPVIILGPMKDRINDDLISEFPDKFGSCVPHTTRPKRDYEVDGRDYHFVISREQMEKDIQEHKFIEAGQYNDNLYGTSVQSVKYVAERGKHCILDVSGNAIKRLQVAQLYPIAIFIKPRSIESLMEMNKRLTEEQAKKTYDRAMKLEQEFGEYFTALVQGDTLEDIYNQCKMVIEEQSGPYIWIPSKEKL</sequence>
<dbReference type="Pfam" id="PF00595">
    <property type="entry name" value="PDZ"/>
    <property type="match status" value="3"/>
</dbReference>
<dbReference type="FunFam" id="3.40.50.300:FF:001402">
    <property type="entry name" value="Discs, large homolog 3 (Drosophila)"/>
    <property type="match status" value="1"/>
</dbReference>
<dbReference type="GO" id="GO:0043113">
    <property type="term" value="P:receptor clustering"/>
    <property type="evidence" value="ECO:0007669"/>
    <property type="project" value="TreeGrafter"/>
</dbReference>
<feature type="domain" description="PDZ" evidence="10">
    <location>
        <begin position="220"/>
        <end position="307"/>
    </location>
</feature>
<dbReference type="AlphaFoldDB" id="A0A8C1WHG2"/>
<accession>A0A8C1WHG2</accession>
<dbReference type="SMART" id="SM00228">
    <property type="entry name" value="PDZ"/>
    <property type="match status" value="3"/>
</dbReference>